<feature type="transmembrane region" description="Helical" evidence="6">
    <location>
        <begin position="78"/>
        <end position="100"/>
    </location>
</feature>
<evidence type="ECO:0000256" key="2">
    <source>
        <dbReference type="ARBA" id="ARBA00022475"/>
    </source>
</evidence>
<proteinExistence type="predicted"/>
<feature type="transmembrane region" description="Helical" evidence="6">
    <location>
        <begin position="214"/>
        <end position="232"/>
    </location>
</feature>
<dbReference type="Pfam" id="PF01943">
    <property type="entry name" value="Polysacc_synt"/>
    <property type="match status" value="1"/>
</dbReference>
<dbReference type="PANTHER" id="PTHR30250">
    <property type="entry name" value="PST FAMILY PREDICTED COLANIC ACID TRANSPORTER"/>
    <property type="match status" value="1"/>
</dbReference>
<name>A0A0W0VFQ7_9GAMM</name>
<keyword evidence="3 6" id="KW-0812">Transmembrane</keyword>
<dbReference type="CDD" id="cd13125">
    <property type="entry name" value="MATE_like_10"/>
    <property type="match status" value="1"/>
</dbReference>
<dbReference type="AlphaFoldDB" id="A0A0W0VFQ7"/>
<evidence type="ECO:0000313" key="7">
    <source>
        <dbReference type="EMBL" id="KTD18952.1"/>
    </source>
</evidence>
<evidence type="ECO:0000256" key="5">
    <source>
        <dbReference type="ARBA" id="ARBA00023136"/>
    </source>
</evidence>
<feature type="transmembrane region" description="Helical" evidence="6">
    <location>
        <begin position="360"/>
        <end position="378"/>
    </location>
</feature>
<evidence type="ECO:0000256" key="1">
    <source>
        <dbReference type="ARBA" id="ARBA00004651"/>
    </source>
</evidence>
<dbReference type="InterPro" id="IPR050833">
    <property type="entry name" value="Poly_Biosynth_Transport"/>
</dbReference>
<dbReference type="PATRIC" id="fig|456.5.peg.192"/>
<evidence type="ECO:0000256" key="3">
    <source>
        <dbReference type="ARBA" id="ARBA00022692"/>
    </source>
</evidence>
<keyword evidence="5 6" id="KW-0472">Membrane</keyword>
<dbReference type="InterPro" id="IPR044550">
    <property type="entry name" value="WzxE"/>
</dbReference>
<feature type="transmembrane region" description="Helical" evidence="6">
    <location>
        <begin position="147"/>
        <end position="167"/>
    </location>
</feature>
<reference evidence="7 8" key="1">
    <citation type="submission" date="2015-11" db="EMBL/GenBank/DDBJ databases">
        <title>Genomic analysis of 38 Legionella species identifies large and diverse effector repertoires.</title>
        <authorList>
            <person name="Burstein D."/>
            <person name="Amaro F."/>
            <person name="Zusman T."/>
            <person name="Lifshitz Z."/>
            <person name="Cohen O."/>
            <person name="Gilbert J.A."/>
            <person name="Pupko T."/>
            <person name="Shuman H.A."/>
            <person name="Segal G."/>
        </authorList>
    </citation>
    <scope>NUCLEOTIDE SEQUENCE [LARGE SCALE GENOMIC DNA]</scope>
    <source>
        <strain evidence="7 8">BL-540</strain>
    </source>
</reference>
<feature type="transmembrane region" description="Helical" evidence="6">
    <location>
        <begin position="43"/>
        <end position="66"/>
    </location>
</feature>
<keyword evidence="4 6" id="KW-1133">Transmembrane helix</keyword>
<dbReference type="GO" id="GO:0009246">
    <property type="term" value="P:enterobacterial common antigen biosynthetic process"/>
    <property type="evidence" value="ECO:0007669"/>
    <property type="project" value="InterPro"/>
</dbReference>
<gene>
    <name evidence="7" type="ORF">Ljor_0175</name>
</gene>
<feature type="transmembrane region" description="Helical" evidence="6">
    <location>
        <begin position="173"/>
        <end position="194"/>
    </location>
</feature>
<dbReference type="PANTHER" id="PTHR30250:SF30">
    <property type="entry name" value="LIPID III FLIPPASE"/>
    <property type="match status" value="1"/>
</dbReference>
<feature type="transmembrane region" description="Helical" evidence="6">
    <location>
        <begin position="261"/>
        <end position="282"/>
    </location>
</feature>
<accession>A0A0W0VFQ7</accession>
<keyword evidence="8" id="KW-1185">Reference proteome</keyword>
<dbReference type="Proteomes" id="UP000055035">
    <property type="component" value="Unassembled WGS sequence"/>
</dbReference>
<feature type="transmembrane region" description="Helical" evidence="6">
    <location>
        <begin position="115"/>
        <end position="135"/>
    </location>
</feature>
<sequence>MQQLKVAGLTALSHLSKLLVNLFIIKQIAVTQGPEGLGLLGNFMTLVVIAGTLAGGGISSGIIKYISEFTGSLDRQRSFAGSAFVYTAAFSLFVLLIGLLCIRPFSKYIFLSSSYFPYLIAFLVAQIFVAFNNFAYGLMNGHRRNSLYALVTIVGNLIAWFVASYSIDHFGQWGAIIAIVAPAVCPFLPAAMVAVSQPSLHRLKFHSTRKDSVLLSRFSLMLLFSTICFPLVEMHVRNALIFNVSIDAAGYWQAITKLSSAYLSFYSLFLSFYFVPIISAETDRGKLVKETKKMLLFVAALFIVMFTVFLSLKSFVIELVLSDKFIAISQLFVLQMIGDFFRVLGWVIGFIVVAKALTKLFILGEILQGGLFVLLSSFELQRTGELQAVIIAYVETCVSYCIIALAAFYYIFLRKKFRLAQSS</sequence>
<comment type="caution">
    <text evidence="7">The sequence shown here is derived from an EMBL/GenBank/DDBJ whole genome shotgun (WGS) entry which is preliminary data.</text>
</comment>
<feature type="transmembrane region" description="Helical" evidence="6">
    <location>
        <begin position="390"/>
        <end position="413"/>
    </location>
</feature>
<dbReference type="GO" id="GO:0005886">
    <property type="term" value="C:plasma membrane"/>
    <property type="evidence" value="ECO:0007669"/>
    <property type="project" value="UniProtKB-SubCell"/>
</dbReference>
<feature type="transmembrane region" description="Helical" evidence="6">
    <location>
        <begin position="332"/>
        <end position="353"/>
    </location>
</feature>
<evidence type="ECO:0000313" key="8">
    <source>
        <dbReference type="Proteomes" id="UP000055035"/>
    </source>
</evidence>
<dbReference type="OrthoDB" id="9769862at2"/>
<keyword evidence="2" id="KW-1003">Cell membrane</keyword>
<dbReference type="InterPro" id="IPR002797">
    <property type="entry name" value="Polysacc_synth"/>
</dbReference>
<organism evidence="7 8">
    <name type="scientific">Legionella jordanis</name>
    <dbReference type="NCBI Taxonomy" id="456"/>
    <lineage>
        <taxon>Bacteria</taxon>
        <taxon>Pseudomonadati</taxon>
        <taxon>Pseudomonadota</taxon>
        <taxon>Gammaproteobacteria</taxon>
        <taxon>Legionellales</taxon>
        <taxon>Legionellaceae</taxon>
        <taxon>Legionella</taxon>
    </lineage>
</organism>
<feature type="transmembrane region" description="Helical" evidence="6">
    <location>
        <begin position="294"/>
        <end position="312"/>
    </location>
</feature>
<dbReference type="STRING" id="456.Ljor_0175"/>
<dbReference type="EMBL" id="LNYJ01000003">
    <property type="protein sequence ID" value="KTD18952.1"/>
    <property type="molecule type" value="Genomic_DNA"/>
</dbReference>
<protein>
    <submittedName>
        <fullName evidence="7">Lipopolysaccharide biosynthesis protein</fullName>
    </submittedName>
</protein>
<evidence type="ECO:0000256" key="6">
    <source>
        <dbReference type="SAM" id="Phobius"/>
    </source>
</evidence>
<dbReference type="RefSeq" id="WP_058469761.1">
    <property type="nucleotide sequence ID" value="NZ_CAAAIC010000005.1"/>
</dbReference>
<evidence type="ECO:0000256" key="4">
    <source>
        <dbReference type="ARBA" id="ARBA00022989"/>
    </source>
</evidence>
<comment type="subcellular location">
    <subcellularLocation>
        <location evidence="1">Cell membrane</location>
        <topology evidence="1">Multi-pass membrane protein</topology>
    </subcellularLocation>
</comment>